<name>A0A2R6S718_9APHY</name>
<dbReference type="Proteomes" id="UP000186601">
    <property type="component" value="Unassembled WGS sequence"/>
</dbReference>
<proteinExistence type="predicted"/>
<dbReference type="AlphaFoldDB" id="A0A2R6S718"/>
<evidence type="ECO:0000313" key="1">
    <source>
        <dbReference type="EMBL" id="PSS38088.1"/>
    </source>
</evidence>
<protein>
    <recommendedName>
        <fullName evidence="3">F-box domain-containing protein</fullName>
    </recommendedName>
</protein>
<gene>
    <name evidence="1" type="ORF">PHLCEN_2v68</name>
</gene>
<dbReference type="OrthoDB" id="2804335at2759"/>
<keyword evidence="2" id="KW-1185">Reference proteome</keyword>
<sequence length="300" mass="34561">MSTSTLVSVPSVTATGANVPEDLFERVLVFLDEEVTSAWHWDNEREKRKRELGRCSLTCRYWARRCQPRIFEHIRLPSKYCLDQLLSLLESPLSHVSDYIKHLYLIQHTSDSKSWIHLVPLQLVPKLSLNPTINLDFQGGWGEAYNKRSGHLRSIYYTLHSARPEFSSHISDINLYNLQFRSFADLAHLVGELRSLQTLQCRRVGWSSPVPENYIIPVCPPSLNRVKMYECTENAAGVLFLIGRQRRMPQNEALPVFRLDRNQQLLATRLIQNLVHVPSDGSAQAVFECTIEKVDGVYRE</sequence>
<comment type="caution">
    <text evidence="1">The sequence shown here is derived from an EMBL/GenBank/DDBJ whole genome shotgun (WGS) entry which is preliminary data.</text>
</comment>
<evidence type="ECO:0008006" key="3">
    <source>
        <dbReference type="Google" id="ProtNLM"/>
    </source>
</evidence>
<evidence type="ECO:0000313" key="2">
    <source>
        <dbReference type="Proteomes" id="UP000186601"/>
    </source>
</evidence>
<dbReference type="EMBL" id="MLYV02000005">
    <property type="protein sequence ID" value="PSS38088.1"/>
    <property type="molecule type" value="Genomic_DNA"/>
</dbReference>
<accession>A0A2R6S718</accession>
<reference evidence="1 2" key="1">
    <citation type="submission" date="2018-02" db="EMBL/GenBank/DDBJ databases">
        <title>Genome sequence of the basidiomycete white-rot fungus Phlebia centrifuga.</title>
        <authorList>
            <person name="Granchi Z."/>
            <person name="Peng M."/>
            <person name="de Vries R.P."/>
            <person name="Hilden K."/>
            <person name="Makela M.R."/>
            <person name="Grigoriev I."/>
            <person name="Riley R."/>
        </authorList>
    </citation>
    <scope>NUCLEOTIDE SEQUENCE [LARGE SCALE GENOMIC DNA]</scope>
    <source>
        <strain evidence="1 2">FBCC195</strain>
    </source>
</reference>
<organism evidence="1 2">
    <name type="scientific">Hermanssonia centrifuga</name>
    <dbReference type="NCBI Taxonomy" id="98765"/>
    <lineage>
        <taxon>Eukaryota</taxon>
        <taxon>Fungi</taxon>
        <taxon>Dikarya</taxon>
        <taxon>Basidiomycota</taxon>
        <taxon>Agaricomycotina</taxon>
        <taxon>Agaricomycetes</taxon>
        <taxon>Polyporales</taxon>
        <taxon>Meruliaceae</taxon>
        <taxon>Hermanssonia</taxon>
    </lineage>
</organism>